<dbReference type="Pfam" id="PF04402">
    <property type="entry name" value="SIMPL"/>
    <property type="match status" value="1"/>
</dbReference>
<accession>A0ABX6T860</accession>
<dbReference type="InterPro" id="IPR052022">
    <property type="entry name" value="26kDa_periplasmic_antigen"/>
</dbReference>
<dbReference type="PANTHER" id="PTHR34387">
    <property type="entry name" value="SLR1258 PROTEIN"/>
    <property type="match status" value="1"/>
</dbReference>
<keyword evidence="3" id="KW-1185">Reference proteome</keyword>
<reference evidence="2 3" key="1">
    <citation type="submission" date="2020-08" db="EMBL/GenBank/DDBJ databases">
        <title>Genome sequence of Sphingomonas sediminicola KACC 15039T.</title>
        <authorList>
            <person name="Hyun D.-W."/>
            <person name="Bae J.-W."/>
        </authorList>
    </citation>
    <scope>NUCLEOTIDE SEQUENCE [LARGE SCALE GENOMIC DNA]</scope>
    <source>
        <strain evidence="2 3">KACC 15039</strain>
    </source>
</reference>
<feature type="signal peptide" evidence="1">
    <location>
        <begin position="1"/>
        <end position="24"/>
    </location>
</feature>
<proteinExistence type="predicted"/>
<evidence type="ECO:0000313" key="2">
    <source>
        <dbReference type="EMBL" id="QNP46024.1"/>
    </source>
</evidence>
<sequence>MKSMWMALALSAAALPVTSVAAQAAELPMPPITGTRLDISATGEVTRVPDVAIISAGVVTRQPTASAAMQENASRMERVLAALKRAGVADRDIQTSSLNLNPEYRYQENQPPQLVAYSASNQVSIRFRDIRNSGRILDALVSEGANQVNGPSLTIDKPESALDEAREQAIAKGRARAELYARAMGKRVARIVSVSEGGGSYPVPPPAPVFMEARAQAADTKVVAGEQKLQVTLSMVFDLQ</sequence>
<protein>
    <submittedName>
        <fullName evidence="2">SIMPL domain-containing protein</fullName>
    </submittedName>
</protein>
<dbReference type="Gene3D" id="3.30.70.2970">
    <property type="entry name" value="Protein of unknown function (DUF541), domain 2"/>
    <property type="match status" value="1"/>
</dbReference>
<organism evidence="2 3">
    <name type="scientific">Sphingomonas sediminicola</name>
    <dbReference type="NCBI Taxonomy" id="386874"/>
    <lineage>
        <taxon>Bacteria</taxon>
        <taxon>Pseudomonadati</taxon>
        <taxon>Pseudomonadota</taxon>
        <taxon>Alphaproteobacteria</taxon>
        <taxon>Sphingomonadales</taxon>
        <taxon>Sphingomonadaceae</taxon>
        <taxon>Sphingomonas</taxon>
    </lineage>
</organism>
<gene>
    <name evidence="2" type="ORF">H9L14_01705</name>
</gene>
<feature type="chain" id="PRO_5045855406" evidence="1">
    <location>
        <begin position="25"/>
        <end position="240"/>
    </location>
</feature>
<dbReference type="Proteomes" id="UP000516105">
    <property type="component" value="Chromosome"/>
</dbReference>
<name>A0ABX6T860_9SPHN</name>
<dbReference type="PANTHER" id="PTHR34387:SF1">
    <property type="entry name" value="PERIPLASMIC IMMUNOGENIC PROTEIN"/>
    <property type="match status" value="1"/>
</dbReference>
<dbReference type="Gene3D" id="3.30.110.170">
    <property type="entry name" value="Protein of unknown function (DUF541), domain 1"/>
    <property type="match status" value="1"/>
</dbReference>
<dbReference type="EMBL" id="CP060782">
    <property type="protein sequence ID" value="QNP46024.1"/>
    <property type="molecule type" value="Genomic_DNA"/>
</dbReference>
<keyword evidence="1" id="KW-0732">Signal</keyword>
<evidence type="ECO:0000313" key="3">
    <source>
        <dbReference type="Proteomes" id="UP000516105"/>
    </source>
</evidence>
<dbReference type="InterPro" id="IPR007497">
    <property type="entry name" value="SIMPL/DUF541"/>
</dbReference>
<evidence type="ECO:0000256" key="1">
    <source>
        <dbReference type="SAM" id="SignalP"/>
    </source>
</evidence>